<comment type="caution">
    <text evidence="1">The sequence shown here is derived from an EMBL/GenBank/DDBJ whole genome shotgun (WGS) entry which is preliminary data.</text>
</comment>
<dbReference type="SUPFAM" id="SSF140931">
    <property type="entry name" value="Fic-like"/>
    <property type="match status" value="1"/>
</dbReference>
<reference evidence="1" key="1">
    <citation type="journal article" date="2014" name="Front. Microbiol.">
        <title>High frequency of phylogenetically diverse reductive dehalogenase-homologous genes in deep subseafloor sedimentary metagenomes.</title>
        <authorList>
            <person name="Kawai M."/>
            <person name="Futagami T."/>
            <person name="Toyoda A."/>
            <person name="Takaki Y."/>
            <person name="Nishi S."/>
            <person name="Hori S."/>
            <person name="Arai W."/>
            <person name="Tsubouchi T."/>
            <person name="Morono Y."/>
            <person name="Uchiyama I."/>
            <person name="Ito T."/>
            <person name="Fujiyama A."/>
            <person name="Inagaki F."/>
            <person name="Takami H."/>
        </authorList>
    </citation>
    <scope>NUCLEOTIDE SEQUENCE</scope>
    <source>
        <strain evidence="1">Expedition CK06-06</strain>
    </source>
</reference>
<proteinExistence type="predicted"/>
<name>X1H4C4_9ZZZZ</name>
<feature type="non-terminal residue" evidence="1">
    <location>
        <position position="82"/>
    </location>
</feature>
<organism evidence="1">
    <name type="scientific">marine sediment metagenome</name>
    <dbReference type="NCBI Taxonomy" id="412755"/>
    <lineage>
        <taxon>unclassified sequences</taxon>
        <taxon>metagenomes</taxon>
        <taxon>ecological metagenomes</taxon>
    </lineage>
</organism>
<dbReference type="Gene3D" id="1.10.3290.10">
    <property type="entry name" value="Fido-like domain"/>
    <property type="match status" value="1"/>
</dbReference>
<protein>
    <submittedName>
        <fullName evidence="1">Uncharacterized protein</fullName>
    </submittedName>
</protein>
<dbReference type="EMBL" id="BARU01027884">
    <property type="protein sequence ID" value="GAH64267.1"/>
    <property type="molecule type" value="Genomic_DNA"/>
</dbReference>
<gene>
    <name evidence="1" type="ORF">S03H2_44579</name>
</gene>
<evidence type="ECO:0000313" key="1">
    <source>
        <dbReference type="EMBL" id="GAH64267.1"/>
    </source>
</evidence>
<sequence length="82" mass="9508">MLKLNKEQEWEFLRESNAIEKENSEDAFQDALLAWEFAKKENKSMSESFILQIHKKLMENLNPRIAGKFRDCEVSVGDSGVS</sequence>
<accession>X1H4C4</accession>
<dbReference type="AlphaFoldDB" id="X1H4C4"/>
<dbReference type="InterPro" id="IPR036597">
    <property type="entry name" value="Fido-like_dom_sf"/>
</dbReference>